<proteinExistence type="predicted"/>
<evidence type="ECO:0000313" key="1">
    <source>
        <dbReference type="EMBL" id="SVB87141.1"/>
    </source>
</evidence>
<dbReference type="AlphaFoldDB" id="A0A382HKV8"/>
<protein>
    <submittedName>
        <fullName evidence="1">Uncharacterized protein</fullName>
    </submittedName>
</protein>
<organism evidence="1">
    <name type="scientific">marine metagenome</name>
    <dbReference type="NCBI Taxonomy" id="408172"/>
    <lineage>
        <taxon>unclassified sequences</taxon>
        <taxon>metagenomes</taxon>
        <taxon>ecological metagenomes</taxon>
    </lineage>
</organism>
<gene>
    <name evidence="1" type="ORF">METZ01_LOCUS239995</name>
</gene>
<sequence length="98" mass="10938">MVEEKGVYIYANLLDVNDDGKIDMISFLDPQGRGIAVAVDRASDGKMDQIHVFQDVTGDGKLDMDDTRLIEREAVKLFRQEGLEEGQLKLFIEDGGYG</sequence>
<name>A0A382HKV8_9ZZZZ</name>
<accession>A0A382HKV8</accession>
<dbReference type="EMBL" id="UINC01061501">
    <property type="protein sequence ID" value="SVB87141.1"/>
    <property type="molecule type" value="Genomic_DNA"/>
</dbReference>
<reference evidence="1" key="1">
    <citation type="submission" date="2018-05" db="EMBL/GenBank/DDBJ databases">
        <authorList>
            <person name="Lanie J.A."/>
            <person name="Ng W.-L."/>
            <person name="Kazmierczak K.M."/>
            <person name="Andrzejewski T.M."/>
            <person name="Davidsen T.M."/>
            <person name="Wayne K.J."/>
            <person name="Tettelin H."/>
            <person name="Glass J.I."/>
            <person name="Rusch D."/>
            <person name="Podicherti R."/>
            <person name="Tsui H.-C.T."/>
            <person name="Winkler M.E."/>
        </authorList>
    </citation>
    <scope>NUCLEOTIDE SEQUENCE</scope>
</reference>